<evidence type="ECO:0000259" key="4">
    <source>
        <dbReference type="PROSITE" id="PS50949"/>
    </source>
</evidence>
<evidence type="ECO:0000313" key="5">
    <source>
        <dbReference type="EMBL" id="MFC7063747.1"/>
    </source>
</evidence>
<feature type="domain" description="HTH gntR-type" evidence="4">
    <location>
        <begin position="9"/>
        <end position="77"/>
    </location>
</feature>
<name>A0ABW2EN28_9BACI</name>
<dbReference type="SUPFAM" id="SSF48008">
    <property type="entry name" value="GntR ligand-binding domain-like"/>
    <property type="match status" value="1"/>
</dbReference>
<accession>A0ABW2EN28</accession>
<evidence type="ECO:0000313" key="6">
    <source>
        <dbReference type="Proteomes" id="UP001596410"/>
    </source>
</evidence>
<dbReference type="SMART" id="SM00345">
    <property type="entry name" value="HTH_GNTR"/>
    <property type="match status" value="1"/>
</dbReference>
<protein>
    <submittedName>
        <fullName evidence="5">FadR/GntR family transcriptional regulator</fullName>
    </submittedName>
</protein>
<dbReference type="InterPro" id="IPR036390">
    <property type="entry name" value="WH_DNA-bd_sf"/>
</dbReference>
<sequence length="235" mass="26561">MEYQPVRSKKIYEQVADVLLDSLKKGELKPGDKLDSVEHLAKSFNVGRSAIREALSALRAMGILEMYQGEGTYVKAFDATRFSLPVSVAFLMTRNDLKDLLEVRHILEVGAAESAAHHYTKDDLKPMEDALVAMEEAKGHGELGEQADLDFHVALVQATHNQMLTQLMKSVADIMVQAMRETRKLLHTEEGAERLLKEHRKIFEAVSDRDETRARQAMYEHLANVEQLLAVYLEL</sequence>
<dbReference type="PANTHER" id="PTHR43537">
    <property type="entry name" value="TRANSCRIPTIONAL REGULATOR, GNTR FAMILY"/>
    <property type="match status" value="1"/>
</dbReference>
<dbReference type="PROSITE" id="PS50949">
    <property type="entry name" value="HTH_GNTR"/>
    <property type="match status" value="1"/>
</dbReference>
<dbReference type="Proteomes" id="UP001596410">
    <property type="component" value="Unassembled WGS sequence"/>
</dbReference>
<reference evidence="6" key="1">
    <citation type="journal article" date="2019" name="Int. J. Syst. Evol. Microbiol.">
        <title>The Global Catalogue of Microorganisms (GCM) 10K type strain sequencing project: providing services to taxonomists for standard genome sequencing and annotation.</title>
        <authorList>
            <consortium name="The Broad Institute Genomics Platform"/>
            <consortium name="The Broad Institute Genome Sequencing Center for Infectious Disease"/>
            <person name="Wu L."/>
            <person name="Ma J."/>
        </authorList>
    </citation>
    <scope>NUCLEOTIDE SEQUENCE [LARGE SCALE GENOMIC DNA]</scope>
    <source>
        <strain evidence="6">CGMCC 4.1621</strain>
    </source>
</reference>
<evidence type="ECO:0000256" key="1">
    <source>
        <dbReference type="ARBA" id="ARBA00023015"/>
    </source>
</evidence>
<keyword evidence="2" id="KW-0238">DNA-binding</keyword>
<organism evidence="5 6">
    <name type="scientific">Halobacillus seohaensis</name>
    <dbReference type="NCBI Taxonomy" id="447421"/>
    <lineage>
        <taxon>Bacteria</taxon>
        <taxon>Bacillati</taxon>
        <taxon>Bacillota</taxon>
        <taxon>Bacilli</taxon>
        <taxon>Bacillales</taxon>
        <taxon>Bacillaceae</taxon>
        <taxon>Halobacillus</taxon>
    </lineage>
</organism>
<dbReference type="InterPro" id="IPR036388">
    <property type="entry name" value="WH-like_DNA-bd_sf"/>
</dbReference>
<dbReference type="PANTHER" id="PTHR43537:SF5">
    <property type="entry name" value="UXU OPERON TRANSCRIPTIONAL REGULATOR"/>
    <property type="match status" value="1"/>
</dbReference>
<dbReference type="InterPro" id="IPR008920">
    <property type="entry name" value="TF_FadR/GntR_C"/>
</dbReference>
<dbReference type="Gene3D" id="1.20.120.530">
    <property type="entry name" value="GntR ligand-binding domain-like"/>
    <property type="match status" value="1"/>
</dbReference>
<dbReference type="EMBL" id="JBHSZV010000053">
    <property type="protein sequence ID" value="MFC7063747.1"/>
    <property type="molecule type" value="Genomic_DNA"/>
</dbReference>
<dbReference type="RefSeq" id="WP_204710218.1">
    <property type="nucleotide sequence ID" value="NZ_JBHSZV010000053.1"/>
</dbReference>
<dbReference type="SMART" id="SM00895">
    <property type="entry name" value="FCD"/>
    <property type="match status" value="1"/>
</dbReference>
<dbReference type="Pfam" id="PF00392">
    <property type="entry name" value="GntR"/>
    <property type="match status" value="1"/>
</dbReference>
<dbReference type="InterPro" id="IPR000524">
    <property type="entry name" value="Tscrpt_reg_HTH_GntR"/>
</dbReference>
<proteinExistence type="predicted"/>
<dbReference type="InterPro" id="IPR011711">
    <property type="entry name" value="GntR_C"/>
</dbReference>
<comment type="caution">
    <text evidence="5">The sequence shown here is derived from an EMBL/GenBank/DDBJ whole genome shotgun (WGS) entry which is preliminary data.</text>
</comment>
<keyword evidence="3" id="KW-0804">Transcription</keyword>
<keyword evidence="1" id="KW-0805">Transcription regulation</keyword>
<gene>
    <name evidence="5" type="ORF">ACFQIC_18265</name>
</gene>
<dbReference type="SUPFAM" id="SSF46785">
    <property type="entry name" value="Winged helix' DNA-binding domain"/>
    <property type="match status" value="1"/>
</dbReference>
<keyword evidence="6" id="KW-1185">Reference proteome</keyword>
<dbReference type="CDD" id="cd07377">
    <property type="entry name" value="WHTH_GntR"/>
    <property type="match status" value="1"/>
</dbReference>
<dbReference type="Gene3D" id="1.10.10.10">
    <property type="entry name" value="Winged helix-like DNA-binding domain superfamily/Winged helix DNA-binding domain"/>
    <property type="match status" value="1"/>
</dbReference>
<evidence type="ECO:0000256" key="2">
    <source>
        <dbReference type="ARBA" id="ARBA00023125"/>
    </source>
</evidence>
<dbReference type="Pfam" id="PF07729">
    <property type="entry name" value="FCD"/>
    <property type="match status" value="1"/>
</dbReference>
<dbReference type="PRINTS" id="PR00035">
    <property type="entry name" value="HTHGNTR"/>
</dbReference>
<evidence type="ECO:0000256" key="3">
    <source>
        <dbReference type="ARBA" id="ARBA00023163"/>
    </source>
</evidence>